<dbReference type="SMART" id="SM00181">
    <property type="entry name" value="EGF"/>
    <property type="match status" value="14"/>
</dbReference>
<comment type="caution">
    <text evidence="3">Lacks conserved residue(s) required for the propagation of feature annotation.</text>
</comment>
<feature type="disulfide bond" evidence="3">
    <location>
        <begin position="1356"/>
        <end position="1365"/>
    </location>
</feature>
<feature type="region of interest" description="Disordered" evidence="4">
    <location>
        <begin position="181"/>
        <end position="201"/>
    </location>
</feature>
<feature type="disulfide bond" evidence="3">
    <location>
        <begin position="1766"/>
        <end position="1776"/>
    </location>
</feature>
<dbReference type="InterPro" id="IPR058727">
    <property type="entry name" value="Helical_Vwde"/>
</dbReference>
<feature type="signal peptide" evidence="5">
    <location>
        <begin position="1"/>
        <end position="27"/>
    </location>
</feature>
<dbReference type="SMART" id="SM00179">
    <property type="entry name" value="EGF_CA"/>
    <property type="match status" value="4"/>
</dbReference>
<evidence type="ECO:0000256" key="2">
    <source>
        <dbReference type="ARBA" id="ARBA00023157"/>
    </source>
</evidence>
<dbReference type="Proteomes" id="UP001283361">
    <property type="component" value="Unassembled WGS sequence"/>
</dbReference>
<dbReference type="Pfam" id="PF23283">
    <property type="entry name" value="D8C_UMOD"/>
    <property type="match status" value="1"/>
</dbReference>
<dbReference type="PROSITE" id="PS51233">
    <property type="entry name" value="VWFD"/>
    <property type="match status" value="1"/>
</dbReference>
<dbReference type="GO" id="GO:0005576">
    <property type="term" value="C:extracellular region"/>
    <property type="evidence" value="ECO:0007669"/>
    <property type="project" value="TreeGrafter"/>
</dbReference>
<feature type="domain" description="EGF-like" evidence="6">
    <location>
        <begin position="1324"/>
        <end position="1366"/>
    </location>
</feature>
<dbReference type="PROSITE" id="PS00022">
    <property type="entry name" value="EGF_1"/>
    <property type="match status" value="5"/>
</dbReference>
<dbReference type="SUPFAM" id="SSF57196">
    <property type="entry name" value="EGF/Laminin"/>
    <property type="match status" value="3"/>
</dbReference>
<feature type="disulfide bond" evidence="3">
    <location>
        <begin position="1784"/>
        <end position="1793"/>
    </location>
</feature>
<feature type="disulfide bond" evidence="3">
    <location>
        <begin position="1393"/>
        <end position="1402"/>
    </location>
</feature>
<dbReference type="GO" id="GO:0005102">
    <property type="term" value="F:signaling receptor binding"/>
    <property type="evidence" value="ECO:0007669"/>
    <property type="project" value="TreeGrafter"/>
</dbReference>
<dbReference type="PROSITE" id="PS01186">
    <property type="entry name" value="EGF_2"/>
    <property type="match status" value="5"/>
</dbReference>
<comment type="caution">
    <text evidence="8">The sequence shown here is derived from an EMBL/GenBank/DDBJ whole genome shotgun (WGS) entry which is preliminary data.</text>
</comment>
<dbReference type="EMBL" id="JAWDGP010001389">
    <property type="protein sequence ID" value="KAK3792104.1"/>
    <property type="molecule type" value="Genomic_DNA"/>
</dbReference>
<dbReference type="Pfam" id="PF00008">
    <property type="entry name" value="EGF"/>
    <property type="match status" value="1"/>
</dbReference>
<evidence type="ECO:0000259" key="7">
    <source>
        <dbReference type="PROSITE" id="PS51233"/>
    </source>
</evidence>
<protein>
    <recommendedName>
        <fullName evidence="10">von Willebrand factor D and EGF domain-containing protein</fullName>
    </recommendedName>
</protein>
<evidence type="ECO:0000259" key="6">
    <source>
        <dbReference type="PROSITE" id="PS50026"/>
    </source>
</evidence>
<proteinExistence type="predicted"/>
<keyword evidence="1 5" id="KW-0732">Signal</keyword>
<evidence type="ECO:0000256" key="5">
    <source>
        <dbReference type="SAM" id="SignalP"/>
    </source>
</evidence>
<dbReference type="Gene3D" id="2.10.25.10">
    <property type="entry name" value="Laminin"/>
    <property type="match status" value="11"/>
</dbReference>
<dbReference type="CDD" id="cd00054">
    <property type="entry name" value="EGF_CA"/>
    <property type="match status" value="2"/>
</dbReference>
<dbReference type="GO" id="GO:0009986">
    <property type="term" value="C:cell surface"/>
    <property type="evidence" value="ECO:0007669"/>
    <property type="project" value="TreeGrafter"/>
</dbReference>
<feature type="domain" description="EGF-like" evidence="6">
    <location>
        <begin position="1570"/>
        <end position="1602"/>
    </location>
</feature>
<feature type="disulfide bond" evidence="3">
    <location>
        <begin position="1702"/>
        <end position="1712"/>
    </location>
</feature>
<dbReference type="GO" id="GO:0005509">
    <property type="term" value="F:calcium ion binding"/>
    <property type="evidence" value="ECO:0007669"/>
    <property type="project" value="InterPro"/>
</dbReference>
<dbReference type="SMART" id="SM00216">
    <property type="entry name" value="VWD"/>
    <property type="match status" value="1"/>
</dbReference>
<evidence type="ECO:0000256" key="1">
    <source>
        <dbReference type="ARBA" id="ARBA00022729"/>
    </source>
</evidence>
<accession>A0AAE1E2K6</accession>
<feature type="compositionally biased region" description="Polar residues" evidence="4">
    <location>
        <begin position="181"/>
        <end position="191"/>
    </location>
</feature>
<dbReference type="InterPro" id="IPR001881">
    <property type="entry name" value="EGF-like_Ca-bd_dom"/>
</dbReference>
<feature type="compositionally biased region" description="Polar residues" evidence="4">
    <location>
        <begin position="905"/>
        <end position="952"/>
    </location>
</feature>
<evidence type="ECO:0000313" key="9">
    <source>
        <dbReference type="Proteomes" id="UP001283361"/>
    </source>
</evidence>
<dbReference type="PANTHER" id="PTHR14949">
    <property type="entry name" value="EGF-LIKE-DOMAIN, MULTIPLE 7, 8"/>
    <property type="match status" value="1"/>
</dbReference>
<feature type="disulfide bond" evidence="3">
    <location>
        <begin position="1638"/>
        <end position="1648"/>
    </location>
</feature>
<evidence type="ECO:0000313" key="8">
    <source>
        <dbReference type="EMBL" id="KAK3792104.1"/>
    </source>
</evidence>
<feature type="compositionally biased region" description="Basic and acidic residues" evidence="4">
    <location>
        <begin position="953"/>
        <end position="965"/>
    </location>
</feature>
<evidence type="ECO:0008006" key="10">
    <source>
        <dbReference type="Google" id="ProtNLM"/>
    </source>
</evidence>
<feature type="disulfide bond" evidence="3">
    <location>
        <begin position="1592"/>
        <end position="1601"/>
    </location>
</feature>
<keyword evidence="2 3" id="KW-1015">Disulfide bond</keyword>
<dbReference type="PROSITE" id="PS50026">
    <property type="entry name" value="EGF_3"/>
    <property type="match status" value="6"/>
</dbReference>
<feature type="compositionally biased region" description="Low complexity" evidence="4">
    <location>
        <begin position="966"/>
        <end position="980"/>
    </location>
</feature>
<feature type="compositionally biased region" description="Polar residues" evidence="4">
    <location>
        <begin position="870"/>
        <end position="885"/>
    </location>
</feature>
<name>A0AAE1E2K6_9GAST</name>
<feature type="domain" description="EGF-like" evidence="6">
    <location>
        <begin position="1762"/>
        <end position="1794"/>
    </location>
</feature>
<feature type="disulfide bond" evidence="3">
    <location>
        <begin position="1656"/>
        <end position="1665"/>
    </location>
</feature>
<keyword evidence="9" id="KW-1185">Reference proteome</keyword>
<feature type="disulfide bond" evidence="3">
    <location>
        <begin position="1720"/>
        <end position="1729"/>
    </location>
</feature>
<evidence type="ECO:0000256" key="3">
    <source>
        <dbReference type="PROSITE-ProRule" id="PRU00076"/>
    </source>
</evidence>
<dbReference type="Pfam" id="PF25024">
    <property type="entry name" value="EGF_TEN"/>
    <property type="match status" value="1"/>
</dbReference>
<evidence type="ECO:0000256" key="4">
    <source>
        <dbReference type="SAM" id="MobiDB-lite"/>
    </source>
</evidence>
<feature type="disulfide bond" evidence="3">
    <location>
        <begin position="1574"/>
        <end position="1584"/>
    </location>
</feature>
<sequence>MKGLSKTSHVLCVAIAGLFFQLRHGSAQFDPCYPEVYGVLDDYRRDVNRAASTPLLCDLDLSTGWYRFFINGSSAEIPTSCVQPNRCGTQAPIWLQLDLVPELGQEVTSIACSSWSGQGQKVNCCFFRYSVSVKNCGLYFVYKLGSSLACNIAYCAQAVKIDPSTTTTSTTTPLGVSTNPSFTTAPGISTSPDDKTGHTGCQEGTILDPTSQLCVGDAEITVAVEADNIYLFCNVSSELNVSQVEQSQPSWCEQVHFDSSGADCLPIKLDGSQLLLGVNVFTGQTIVCELEVLFSAGDVKVFRSRPFFVGLQIKERQLAVSDNGTSSTFTLTSSIPVPCGSGFDSTYCRLGINLLVFDTDGHYLPRLRFSTCYLELLSSQCGAGGCEELPVQLALFPDPQGRLTLKDVVLVAGISYTGPGTWAQTSLDVQVHLEESTFGSCHVITDPHVLTFDGKVFDLYRTGTFTLYYSSFLDFTVEIRVATCPGGAAPTGSGFCTCGVVVAQGHDVVSVDNCHQRQSQGHVEVTYPLGAISRDVRVYEHETKRALTVVFLSGRRLRIYVEKFGLNVGLFVPSLERGRGRGLCGNYDNDPSNDFMKQNGGAVAESVSEILQALEFIESWRLQPSQSKFDQPDVDWKESPALFLDNVRCDCSPSSAGDVCPVTPFFQDTLTSVLPTKDATDRFYTQPTFPVDQRKSGKAASLDQNSERRPYYFRWDHLISSQLFLPTWPTDTGIKEEMADEACAQFLFRAPLTLTCADFGFVGLVVSTAFDLCKKDIQVKDDMSWANHSTRLIESVCEFAILERAANFTSSDVGVTSSLPSWPIALRDAIGCPVGCGRGYCDEGRCLCDDGLTGEVCNIVIEDADSLTRSTQLKLPRSSTASTPSPGGASPHTAQSGTGPGHTVPLSTLQPGLSSGSPRSTRRAVTTPAQTLSSFAPPTSSATDIFTPLSTRKSNDDISKPELEISRTSGTTSTTQNLTSAKPTLQNVTSKLSLLYTTAKISASTTSSTRISSDSTEILDTSTLAPWLSVTHAKVTAPVLPSTRSPRQAAPDSAGSSQKKVIRVLDPRFTSCDISQERCTIISFKGPFPLDALRCRLRPVKIRPGRIEEYDVTVVTSSILRPRGQFLCMLPSFSSLPQVFPGLERLNTLKVEVTTSKNVLARAKYVTIFDSTCLSCDYGGQFGCVVKEGHCYIENVCYAESSLKPADDCLQCVPAFSPVHWSPRQNNLAPVIYGQSSVVVFQGQEARMSIKAHDPEGSKIVFGVNRTDASISQSGEFLWRAADTRRRSLAIADQGAGRREISEAFTVTAKDSCNATTSLRLVIRSMPCECANGGICRDPRFKPSEQGPGVEYDCTCPEGFLGERCELREDQCSSNPCARGTCVSRGNHYTCECDRGFSGELCDQREDPCESEPCFPAVTCSPSPAKRPGETGFKCGPCPEGYTGDGINCVVAVGVSCSDQPCFPGVACFDLTGHVAGYRCGKCPRFFSGDGESCVRSDKAACSTGVCSEVSKCTESELPPGFRCEPCPVGYYGNGVTCTAECLKPCPKRQTCVRPNECGCAPGYVGRKCDHPTCYPKCRYGGVCVRPNLCRCFSGYSGSYCQTSLCSKPCQHGGRCLSHNRCLCPYGYSGSQCHIVRCRRPCQNGGQCVGLNRCRCPPGYQGRHCETPACSPACLNGGTCLKPGLCACPSGYQGQRCQEALCSPPCQNGGKCVRFNTCKCPFGYRGHRCHVPVCHLVCMNQGRCVGHNQCMCTSGWAGQRCDQPVCRPSCKNGGLCVMPDICSCTRGFYGADCSKDSRRRYRSGYHYYRG</sequence>
<dbReference type="PANTHER" id="PTHR14949:SF51">
    <property type="entry name" value="VON WILLEBRAND FACTOR D AND EGF DOMAIN-CONTAINING PROTEIN"/>
    <property type="match status" value="1"/>
</dbReference>
<feature type="disulfide bond" evidence="3">
    <location>
        <begin position="1372"/>
        <end position="1382"/>
    </location>
</feature>
<feature type="domain" description="EGF-like" evidence="6">
    <location>
        <begin position="1634"/>
        <end position="1666"/>
    </location>
</feature>
<dbReference type="Pfam" id="PF26129">
    <property type="entry name" value="Vwde"/>
    <property type="match status" value="1"/>
</dbReference>
<dbReference type="InterPro" id="IPR050969">
    <property type="entry name" value="Dev_Signal_Modulators"/>
</dbReference>
<feature type="chain" id="PRO_5042149930" description="von Willebrand factor D and EGF domain-containing protein" evidence="5">
    <location>
        <begin position="28"/>
        <end position="1810"/>
    </location>
</feature>
<keyword evidence="3" id="KW-0245">EGF-like domain</keyword>
<dbReference type="InterPro" id="IPR057774">
    <property type="entry name" value="D8C_UMOD/GP2/OIT3-like"/>
</dbReference>
<dbReference type="InterPro" id="IPR000742">
    <property type="entry name" value="EGF"/>
</dbReference>
<gene>
    <name evidence="8" type="ORF">RRG08_055370</name>
</gene>
<dbReference type="InterPro" id="IPR001846">
    <property type="entry name" value="VWF_type-D"/>
</dbReference>
<organism evidence="8 9">
    <name type="scientific">Elysia crispata</name>
    <name type="common">lettuce slug</name>
    <dbReference type="NCBI Taxonomy" id="231223"/>
    <lineage>
        <taxon>Eukaryota</taxon>
        <taxon>Metazoa</taxon>
        <taxon>Spiralia</taxon>
        <taxon>Lophotrochozoa</taxon>
        <taxon>Mollusca</taxon>
        <taxon>Gastropoda</taxon>
        <taxon>Heterobranchia</taxon>
        <taxon>Euthyneura</taxon>
        <taxon>Panpulmonata</taxon>
        <taxon>Sacoglossa</taxon>
        <taxon>Placobranchoidea</taxon>
        <taxon>Plakobranchidae</taxon>
        <taxon>Elysia</taxon>
    </lineage>
</organism>
<feature type="domain" description="EGF-like" evidence="6">
    <location>
        <begin position="1698"/>
        <end position="1730"/>
    </location>
</feature>
<reference evidence="8" key="1">
    <citation type="journal article" date="2023" name="G3 (Bethesda)">
        <title>A reference genome for the long-term kleptoplast-retaining sea slug Elysia crispata morphotype clarki.</title>
        <authorList>
            <person name="Eastman K.E."/>
            <person name="Pendleton A.L."/>
            <person name="Shaikh M.A."/>
            <person name="Suttiyut T."/>
            <person name="Ogas R."/>
            <person name="Tomko P."/>
            <person name="Gavelis G."/>
            <person name="Widhalm J.R."/>
            <person name="Wisecaver J.H."/>
        </authorList>
    </citation>
    <scope>NUCLEOTIDE SEQUENCE</scope>
    <source>
        <strain evidence="8">ECLA1</strain>
    </source>
</reference>
<feature type="region of interest" description="Disordered" evidence="4">
    <location>
        <begin position="1039"/>
        <end position="1058"/>
    </location>
</feature>
<feature type="domain" description="EGF-like" evidence="6">
    <location>
        <begin position="1368"/>
        <end position="1403"/>
    </location>
</feature>
<feature type="region of interest" description="Disordered" evidence="4">
    <location>
        <begin position="870"/>
        <end position="982"/>
    </location>
</feature>
<feature type="domain" description="VWFD" evidence="7">
    <location>
        <begin position="439"/>
        <end position="628"/>
    </location>
</feature>
<dbReference type="Pfam" id="PF00094">
    <property type="entry name" value="VWD"/>
    <property type="match status" value="1"/>
</dbReference>